<organism evidence="2 3">
    <name type="scientific">Actinopolyspora mortivallis</name>
    <dbReference type="NCBI Taxonomy" id="33906"/>
    <lineage>
        <taxon>Bacteria</taxon>
        <taxon>Bacillati</taxon>
        <taxon>Actinomycetota</taxon>
        <taxon>Actinomycetes</taxon>
        <taxon>Actinopolysporales</taxon>
        <taxon>Actinopolysporaceae</taxon>
        <taxon>Actinopolyspora</taxon>
    </lineage>
</organism>
<reference evidence="2 3" key="1">
    <citation type="submission" date="2018-03" db="EMBL/GenBank/DDBJ databases">
        <title>Actinopolyspora mortivallis from Sahara, screening for active biomolecules.</title>
        <authorList>
            <person name="Selama O."/>
            <person name="Wellington E.M.H."/>
            <person name="Hacene H."/>
        </authorList>
    </citation>
    <scope>NUCLEOTIDE SEQUENCE [LARGE SCALE GENOMIC DNA]</scope>
    <source>
        <strain evidence="2 3">M5A</strain>
    </source>
</reference>
<dbReference type="SUPFAM" id="SSF52218">
    <property type="entry name" value="Flavoproteins"/>
    <property type="match status" value="1"/>
</dbReference>
<name>A0A2T0GWY6_ACTMO</name>
<dbReference type="PANTHER" id="PTHR30543:SF21">
    <property type="entry name" value="NAD(P)H-DEPENDENT FMN REDUCTASE LOT6"/>
    <property type="match status" value="1"/>
</dbReference>
<sequence length="193" mass="21556">MSEEHPRLAVLVGSAREGRFGPTVANWFADQARQHNSMETELIDLAETPLPVTLTSHPDPGVTEMLDRLSPRLESADAFVVVTPEYNHSFPAVLKSAIDWHYTQWRAKPVGFVSYGGMSGGLRAVEQLRLVFAEMHAVTVRDGVSFHMAWEKFDQDGSPVDPTSNAAAKTMLDQLTWWARALRTARTHHPYTT</sequence>
<dbReference type="EMBL" id="PVSR01000011">
    <property type="protein sequence ID" value="PRW63626.1"/>
    <property type="molecule type" value="Genomic_DNA"/>
</dbReference>
<keyword evidence="3" id="KW-1185">Reference proteome</keyword>
<evidence type="ECO:0000313" key="2">
    <source>
        <dbReference type="EMBL" id="PRW63626.1"/>
    </source>
</evidence>
<dbReference type="RefSeq" id="WP_106113512.1">
    <property type="nucleotide sequence ID" value="NZ_PVSR01000011.1"/>
</dbReference>
<evidence type="ECO:0000259" key="1">
    <source>
        <dbReference type="Pfam" id="PF03358"/>
    </source>
</evidence>
<accession>A0A2T0GWY6</accession>
<dbReference type="GO" id="GO:0016491">
    <property type="term" value="F:oxidoreductase activity"/>
    <property type="evidence" value="ECO:0007669"/>
    <property type="project" value="InterPro"/>
</dbReference>
<dbReference type="AlphaFoldDB" id="A0A2T0GWY6"/>
<dbReference type="InterPro" id="IPR029039">
    <property type="entry name" value="Flavoprotein-like_sf"/>
</dbReference>
<dbReference type="Gene3D" id="3.40.50.360">
    <property type="match status" value="1"/>
</dbReference>
<dbReference type="InParanoid" id="A0A2T0GWY6"/>
<dbReference type="PANTHER" id="PTHR30543">
    <property type="entry name" value="CHROMATE REDUCTASE"/>
    <property type="match status" value="1"/>
</dbReference>
<evidence type="ECO:0000313" key="3">
    <source>
        <dbReference type="Proteomes" id="UP000239352"/>
    </source>
</evidence>
<protein>
    <submittedName>
        <fullName evidence="2">NADPH-dependent FMN reductase</fullName>
    </submittedName>
</protein>
<proteinExistence type="predicted"/>
<dbReference type="Proteomes" id="UP000239352">
    <property type="component" value="Unassembled WGS sequence"/>
</dbReference>
<feature type="domain" description="NADPH-dependent FMN reductase-like" evidence="1">
    <location>
        <begin position="7"/>
        <end position="150"/>
    </location>
</feature>
<gene>
    <name evidence="2" type="ORF">CEP50_09155</name>
</gene>
<dbReference type="InterPro" id="IPR050712">
    <property type="entry name" value="NAD(P)H-dep_reductase"/>
</dbReference>
<dbReference type="GO" id="GO:0010181">
    <property type="term" value="F:FMN binding"/>
    <property type="evidence" value="ECO:0007669"/>
    <property type="project" value="TreeGrafter"/>
</dbReference>
<comment type="caution">
    <text evidence="2">The sequence shown here is derived from an EMBL/GenBank/DDBJ whole genome shotgun (WGS) entry which is preliminary data.</text>
</comment>
<dbReference type="GO" id="GO:0005829">
    <property type="term" value="C:cytosol"/>
    <property type="evidence" value="ECO:0007669"/>
    <property type="project" value="TreeGrafter"/>
</dbReference>
<dbReference type="Pfam" id="PF03358">
    <property type="entry name" value="FMN_red"/>
    <property type="match status" value="1"/>
</dbReference>
<dbReference type="InterPro" id="IPR005025">
    <property type="entry name" value="FMN_Rdtase-like_dom"/>
</dbReference>